<dbReference type="RefSeq" id="WP_128389437.1">
    <property type="nucleotide sequence ID" value="NZ_SBII01000004.1"/>
</dbReference>
<keyword evidence="3" id="KW-0805">Transcription regulation</keyword>
<evidence type="ECO:0000313" key="8">
    <source>
        <dbReference type="Proteomes" id="UP000287527"/>
    </source>
</evidence>
<accession>A0A3S3Q9I3</accession>
<keyword evidence="5" id="KW-0804">Transcription</keyword>
<proteinExistence type="predicted"/>
<dbReference type="CDD" id="cd06462">
    <property type="entry name" value="Peptidase_S24_S26"/>
    <property type="match status" value="1"/>
</dbReference>
<dbReference type="GO" id="GO:0003677">
    <property type="term" value="F:DNA binding"/>
    <property type="evidence" value="ECO:0007669"/>
    <property type="project" value="UniProtKB-KW"/>
</dbReference>
<dbReference type="PROSITE" id="PS00501">
    <property type="entry name" value="SPASE_I_1"/>
    <property type="match status" value="1"/>
</dbReference>
<feature type="domain" description="Peptidase S24/S26A/S26B/S26C" evidence="6">
    <location>
        <begin position="150"/>
        <end position="230"/>
    </location>
</feature>
<dbReference type="EMBL" id="SBII01000004">
    <property type="protein sequence ID" value="RWX00955.1"/>
    <property type="molecule type" value="Genomic_DNA"/>
</dbReference>
<sequence length="274" mass="31244">MNVKDRFFKAFEYLKEMGSVKNLQEFADIVGTNKAGMSDIKADRKKVSLENLTNLAIRFPEINISWIATGMGSMIFSYSEKATSNLSVKEPEQIIHRVPQVVTTDVDGRNTIVLVPVKAAAGYLNGYGDPEFVEKLPTYNLPNIQNGVFRMFQVNGHSMFPTLHNGSYVVGQFVENWVKDIKEDRVYVIVSRNDGIIVKRCLNRIKKYGSIYCKSDNRKEYPSFAVQPEDIIEVWECKGMLSFELPNPADLYDRVSDLEAQLYFLQNSINKKLN</sequence>
<dbReference type="Gene3D" id="2.10.109.10">
    <property type="entry name" value="Umud Fragment, subunit A"/>
    <property type="match status" value="1"/>
</dbReference>
<evidence type="ECO:0000256" key="5">
    <source>
        <dbReference type="ARBA" id="ARBA00023163"/>
    </source>
</evidence>
<dbReference type="GO" id="GO:0004252">
    <property type="term" value="F:serine-type endopeptidase activity"/>
    <property type="evidence" value="ECO:0007669"/>
    <property type="project" value="InterPro"/>
</dbReference>
<dbReference type="AlphaFoldDB" id="A0A3S3Q9I3"/>
<evidence type="ECO:0000256" key="3">
    <source>
        <dbReference type="ARBA" id="ARBA00023015"/>
    </source>
</evidence>
<dbReference type="PANTHER" id="PTHR40661:SF3">
    <property type="entry name" value="FELS-1 PROPHAGE TRANSCRIPTIONAL REGULATOR"/>
    <property type="match status" value="1"/>
</dbReference>
<organism evidence="7 8">
    <name type="scientific">Flavobacterium cerinum</name>
    <dbReference type="NCBI Taxonomy" id="2502784"/>
    <lineage>
        <taxon>Bacteria</taxon>
        <taxon>Pseudomonadati</taxon>
        <taxon>Bacteroidota</taxon>
        <taxon>Flavobacteriia</taxon>
        <taxon>Flavobacteriales</taxon>
        <taxon>Flavobacteriaceae</taxon>
        <taxon>Flavobacterium</taxon>
    </lineage>
</organism>
<keyword evidence="4" id="KW-0238">DNA-binding</keyword>
<evidence type="ECO:0000313" key="7">
    <source>
        <dbReference type="EMBL" id="RWX00955.1"/>
    </source>
</evidence>
<dbReference type="InterPro" id="IPR015927">
    <property type="entry name" value="Peptidase_S24_S26A/B/C"/>
</dbReference>
<dbReference type="InterPro" id="IPR019756">
    <property type="entry name" value="Pept_S26A_signal_pept_1_Ser-AS"/>
</dbReference>
<evidence type="ECO:0000259" key="6">
    <source>
        <dbReference type="Pfam" id="PF00717"/>
    </source>
</evidence>
<reference evidence="7 8" key="1">
    <citation type="submission" date="2019-01" db="EMBL/GenBank/DDBJ databases">
        <title>Flavobacterium sp. nov.,isolated from freshwater.</title>
        <authorList>
            <person name="Zhang R."/>
            <person name="Du Z.-J."/>
        </authorList>
    </citation>
    <scope>NUCLEOTIDE SEQUENCE [LARGE SCALE GENOMIC DNA]</scope>
    <source>
        <strain evidence="7 8">1E403</strain>
    </source>
</reference>
<dbReference type="PANTHER" id="PTHR40661">
    <property type="match status" value="1"/>
</dbReference>
<comment type="caution">
    <text evidence="7">The sequence shown here is derived from an EMBL/GenBank/DDBJ whole genome shotgun (WGS) entry which is preliminary data.</text>
</comment>
<gene>
    <name evidence="7" type="ORF">EPI11_08000</name>
</gene>
<dbReference type="Proteomes" id="UP000287527">
    <property type="component" value="Unassembled WGS sequence"/>
</dbReference>
<name>A0A3S3Q9I3_9FLAO</name>
<dbReference type="OrthoDB" id="796548at2"/>
<keyword evidence="2" id="KW-0378">Hydrolase</keyword>
<evidence type="ECO:0000256" key="2">
    <source>
        <dbReference type="ARBA" id="ARBA00022801"/>
    </source>
</evidence>
<evidence type="ECO:0000256" key="1">
    <source>
        <dbReference type="ARBA" id="ARBA00022670"/>
    </source>
</evidence>
<dbReference type="Pfam" id="PF00717">
    <property type="entry name" value="Peptidase_S24"/>
    <property type="match status" value="1"/>
</dbReference>
<keyword evidence="8" id="KW-1185">Reference proteome</keyword>
<dbReference type="InterPro" id="IPR036286">
    <property type="entry name" value="LexA/Signal_pep-like_sf"/>
</dbReference>
<evidence type="ECO:0000256" key="4">
    <source>
        <dbReference type="ARBA" id="ARBA00023125"/>
    </source>
</evidence>
<dbReference type="SUPFAM" id="SSF51306">
    <property type="entry name" value="LexA/Signal peptidase"/>
    <property type="match status" value="1"/>
</dbReference>
<keyword evidence="1" id="KW-0645">Protease</keyword>
<dbReference type="GO" id="GO:0006508">
    <property type="term" value="P:proteolysis"/>
    <property type="evidence" value="ECO:0007669"/>
    <property type="project" value="UniProtKB-KW"/>
</dbReference>
<dbReference type="GO" id="GO:0016020">
    <property type="term" value="C:membrane"/>
    <property type="evidence" value="ECO:0007669"/>
    <property type="project" value="InterPro"/>
</dbReference>
<protein>
    <submittedName>
        <fullName evidence="7">Helix-turn-helix transcriptional regulator</fullName>
    </submittedName>
</protein>